<dbReference type="InterPro" id="IPR023615">
    <property type="entry name" value="Cyt_c_Oxase_su1_BS"/>
</dbReference>
<dbReference type="EMBL" id="JAEVLS010000003">
    <property type="protein sequence ID" value="MBM0106133.1"/>
    <property type="molecule type" value="Genomic_DNA"/>
</dbReference>
<dbReference type="PROSITE" id="PS50253">
    <property type="entry name" value="COX3"/>
    <property type="match status" value="1"/>
</dbReference>
<evidence type="ECO:0000256" key="12">
    <source>
        <dbReference type="ARBA" id="ARBA00023008"/>
    </source>
</evidence>
<keyword evidence="10 15" id="KW-1133">Transmembrane helix</keyword>
<feature type="transmembrane region" description="Helical" evidence="15">
    <location>
        <begin position="173"/>
        <end position="199"/>
    </location>
</feature>
<keyword evidence="4" id="KW-1003">Cell membrane</keyword>
<feature type="transmembrane region" description="Helical" evidence="15">
    <location>
        <begin position="735"/>
        <end position="758"/>
    </location>
</feature>
<dbReference type="SUPFAM" id="SSF81442">
    <property type="entry name" value="Cytochrome c oxidase subunit I-like"/>
    <property type="match status" value="1"/>
</dbReference>
<dbReference type="Gene3D" id="1.20.210.10">
    <property type="entry name" value="Cytochrome c oxidase-like, subunit I domain"/>
    <property type="match status" value="1"/>
</dbReference>
<dbReference type="InterPro" id="IPR000298">
    <property type="entry name" value="Cyt_c_oxidase-like_su3"/>
</dbReference>
<evidence type="ECO:0000256" key="7">
    <source>
        <dbReference type="ARBA" id="ARBA00022692"/>
    </source>
</evidence>
<feature type="transmembrane region" description="Helical" evidence="15">
    <location>
        <begin position="589"/>
        <end position="607"/>
    </location>
</feature>
<evidence type="ECO:0000256" key="9">
    <source>
        <dbReference type="ARBA" id="ARBA00022982"/>
    </source>
</evidence>
<feature type="transmembrane region" description="Helical" evidence="15">
    <location>
        <begin position="366"/>
        <end position="388"/>
    </location>
</feature>
<dbReference type="PRINTS" id="PR01165">
    <property type="entry name" value="CYCOXIDASEI"/>
</dbReference>
<accession>A0ABS1WYS2</accession>
<sequence length="840" mass="92736">MSMRPPKELPNPLPRPDGEFERLQAVWEPPRGWRALTQVNNTAVGLWYVGAALLFLVLGGILALIMRTQLVVPGNNLVDYDLYNQLFTMHGSVMMFLFAVPVIEAIGILLLPAMQGARDLPFPRLSAYAFWAYFVGGLVFFTTIFFDLAPDGGWFMYPPLTSYEFSPGLRTDFWLLGIGFIEISAIAGAIEIVVGILRTRPPGMTLDKMPIYLWAMLIVGAMIIFGFPPVILATALLELERAFHWPFFLAERGGDPLLWQHLFWLFGHPDVYIIFLPAAGLVSMMVATMAQTPLVGYRWIVVAMLGTGTISFALWVHHMFATGMPHISLSFFSAASMAVAIPAGLQVFSWIATLWRGNVQRATPTYFLLGFFGVFVLGGLTGVMLAVVPYDWQAHDTYFVVAHLHYVLIGGMLFPVFAGIYYWAPLISGRQLSERMGTWACAIMFIGVNLTFFPMHIAGLLGMPRRVWTYADGYGLEIYNLLSTIGAFIFAAGIGIVLLDLLLHFRPAGKVSTNPWKAGSLEWLPQDNYAIRSIPFVTSRDPLWQHPSLPEEVDAGRHYLPGTVTGGRETIVTSPIDARPQYLLRLPGPSWLPVLAGVGTAVFFLALTVKWMLVAVAGAAVALVSILRWLWQSDVAPSGKLFDVGGGLSLPDYLSGSSSHSWWSVVVLMLVDGSIFACLIFTFFYLWTITLSDFPPESLDLPLLGSSVAAALAWAASVGAMYVAHRQLRPDRTKVVSLALAAALIGVWVAFALSLHALLATNLRPQLHGFASTAYTMLAWQGLHAVLLTLMAGFTLLRLWLEMVDPVRRVVFDNTRIMWYYCAAQGLIALAVMNLPRLAM</sequence>
<evidence type="ECO:0000313" key="19">
    <source>
        <dbReference type="Proteomes" id="UP000661077"/>
    </source>
</evidence>
<dbReference type="SUPFAM" id="SSF81452">
    <property type="entry name" value="Cytochrome c oxidase subunit III-like"/>
    <property type="match status" value="1"/>
</dbReference>
<evidence type="ECO:0000256" key="15">
    <source>
        <dbReference type="SAM" id="Phobius"/>
    </source>
</evidence>
<evidence type="ECO:0000313" key="18">
    <source>
        <dbReference type="EMBL" id="MBM0106133.1"/>
    </source>
</evidence>
<comment type="similarity">
    <text evidence="2 14">Belongs to the heme-copper respiratory oxidase family.</text>
</comment>
<evidence type="ECO:0000256" key="11">
    <source>
        <dbReference type="ARBA" id="ARBA00023004"/>
    </source>
</evidence>
<evidence type="ECO:0000256" key="1">
    <source>
        <dbReference type="ARBA" id="ARBA00004651"/>
    </source>
</evidence>
<evidence type="ECO:0000256" key="13">
    <source>
        <dbReference type="ARBA" id="ARBA00023136"/>
    </source>
</evidence>
<evidence type="ECO:0000256" key="14">
    <source>
        <dbReference type="RuleBase" id="RU000370"/>
    </source>
</evidence>
<feature type="transmembrane region" description="Helical" evidence="15">
    <location>
        <begin position="86"/>
        <end position="113"/>
    </location>
</feature>
<keyword evidence="9 14" id="KW-0249">Electron transport</keyword>
<reference evidence="18 19" key="1">
    <citation type="journal article" date="2021" name="Int. J. Syst. Evol. Microbiol.">
        <title>Steroidobacter gossypii sp. nov., isolated from soil of cotton cropping field.</title>
        <authorList>
            <person name="Huang R."/>
            <person name="Yang S."/>
            <person name="Zhen C."/>
            <person name="Liu W."/>
        </authorList>
    </citation>
    <scope>NUCLEOTIDE SEQUENCE [LARGE SCALE GENOMIC DNA]</scope>
    <source>
        <strain evidence="18 19">S1-65</strain>
    </source>
</reference>
<feature type="domain" description="Cytochrome oxidase subunit I profile" evidence="17">
    <location>
        <begin position="21"/>
        <end position="538"/>
    </location>
</feature>
<feature type="transmembrane region" description="Helical" evidence="15">
    <location>
        <begin position="436"/>
        <end position="458"/>
    </location>
</feature>
<dbReference type="PROSITE" id="PS00077">
    <property type="entry name" value="COX1_CUB"/>
    <property type="match status" value="1"/>
</dbReference>
<protein>
    <submittedName>
        <fullName evidence="18">Cbb3-type cytochrome c oxidase subunit I</fullName>
    </submittedName>
</protein>
<dbReference type="InterPro" id="IPR035973">
    <property type="entry name" value="Cyt_c_oxidase_su3-like_sf"/>
</dbReference>
<keyword evidence="7 14" id="KW-0812">Transmembrane</keyword>
<dbReference type="InterPro" id="IPR013833">
    <property type="entry name" value="Cyt_c_oxidase_su3_a-hlx"/>
</dbReference>
<feature type="transmembrane region" description="Helical" evidence="15">
    <location>
        <begin position="662"/>
        <end position="689"/>
    </location>
</feature>
<evidence type="ECO:0000256" key="5">
    <source>
        <dbReference type="ARBA" id="ARBA00022617"/>
    </source>
</evidence>
<dbReference type="InterPro" id="IPR036927">
    <property type="entry name" value="Cyt_c_oxase-like_su1_sf"/>
</dbReference>
<dbReference type="PROSITE" id="PS50855">
    <property type="entry name" value="COX1"/>
    <property type="match status" value="1"/>
</dbReference>
<feature type="transmembrane region" description="Helical" evidence="15">
    <location>
        <begin position="400"/>
        <end position="424"/>
    </location>
</feature>
<dbReference type="Pfam" id="PF00115">
    <property type="entry name" value="COX1"/>
    <property type="match status" value="1"/>
</dbReference>
<feature type="transmembrane region" description="Helical" evidence="15">
    <location>
        <begin position="44"/>
        <end position="66"/>
    </location>
</feature>
<name>A0ABS1WYS2_9GAMM</name>
<feature type="transmembrane region" description="Helical" evidence="15">
    <location>
        <begin position="125"/>
        <end position="146"/>
    </location>
</feature>
<dbReference type="Gene3D" id="1.20.120.80">
    <property type="entry name" value="Cytochrome c oxidase, subunit III, four-helix bundle"/>
    <property type="match status" value="1"/>
</dbReference>
<evidence type="ECO:0000259" key="17">
    <source>
        <dbReference type="PROSITE" id="PS50855"/>
    </source>
</evidence>
<feature type="transmembrane region" description="Helical" evidence="15">
    <location>
        <begin position="701"/>
        <end position="723"/>
    </location>
</feature>
<feature type="transmembrane region" description="Helical" evidence="15">
    <location>
        <begin position="818"/>
        <end position="835"/>
    </location>
</feature>
<keyword evidence="19" id="KW-1185">Reference proteome</keyword>
<keyword evidence="12" id="KW-0186">Copper</keyword>
<keyword evidence="3 14" id="KW-0813">Transport</keyword>
<proteinExistence type="inferred from homology"/>
<evidence type="ECO:0000256" key="3">
    <source>
        <dbReference type="ARBA" id="ARBA00022448"/>
    </source>
</evidence>
<feature type="transmembrane region" description="Helical" evidence="15">
    <location>
        <begin position="778"/>
        <end position="797"/>
    </location>
</feature>
<feature type="transmembrane region" description="Helical" evidence="15">
    <location>
        <begin position="271"/>
        <end position="290"/>
    </location>
</feature>
<evidence type="ECO:0000256" key="2">
    <source>
        <dbReference type="ARBA" id="ARBA00009578"/>
    </source>
</evidence>
<dbReference type="InterPro" id="IPR000883">
    <property type="entry name" value="Cyt_C_Oxase_1"/>
</dbReference>
<dbReference type="PANTHER" id="PTHR10422:SF35">
    <property type="entry name" value="CYTOCHROME BO(3) UBIQUINOL OXIDASE SUBUNIT 1"/>
    <property type="match status" value="1"/>
</dbReference>
<feature type="transmembrane region" description="Helical" evidence="15">
    <location>
        <begin position="329"/>
        <end position="354"/>
    </location>
</feature>
<comment type="subcellular location">
    <subcellularLocation>
        <location evidence="1">Cell membrane</location>
        <topology evidence="1">Multi-pass membrane protein</topology>
    </subcellularLocation>
</comment>
<organism evidence="18 19">
    <name type="scientific">Steroidobacter gossypii</name>
    <dbReference type="NCBI Taxonomy" id="2805490"/>
    <lineage>
        <taxon>Bacteria</taxon>
        <taxon>Pseudomonadati</taxon>
        <taxon>Pseudomonadota</taxon>
        <taxon>Gammaproteobacteria</taxon>
        <taxon>Steroidobacterales</taxon>
        <taxon>Steroidobacteraceae</taxon>
        <taxon>Steroidobacter</taxon>
    </lineage>
</organism>
<keyword evidence="5 14" id="KW-0349">Heme</keyword>
<feature type="transmembrane region" description="Helical" evidence="15">
    <location>
        <begin position="211"/>
        <end position="237"/>
    </location>
</feature>
<feature type="domain" description="Heme-copper oxidase subunit III family profile" evidence="16">
    <location>
        <begin position="580"/>
        <end position="838"/>
    </location>
</feature>
<evidence type="ECO:0000256" key="4">
    <source>
        <dbReference type="ARBA" id="ARBA00022475"/>
    </source>
</evidence>
<dbReference type="PANTHER" id="PTHR10422">
    <property type="entry name" value="CYTOCHROME C OXIDASE SUBUNIT 1"/>
    <property type="match status" value="1"/>
</dbReference>
<keyword evidence="11" id="KW-0408">Iron</keyword>
<feature type="transmembrane region" description="Helical" evidence="15">
    <location>
        <begin position="613"/>
        <end position="631"/>
    </location>
</feature>
<dbReference type="InterPro" id="IPR023616">
    <property type="entry name" value="Cyt_c_oxase-like_su1_dom"/>
</dbReference>
<feature type="transmembrane region" description="Helical" evidence="15">
    <location>
        <begin position="478"/>
        <end position="503"/>
    </location>
</feature>
<gene>
    <name evidence="18" type="ORF">JM946_15470</name>
</gene>
<keyword evidence="6 14" id="KW-0679">Respiratory chain</keyword>
<feature type="transmembrane region" description="Helical" evidence="15">
    <location>
        <begin position="297"/>
        <end position="317"/>
    </location>
</feature>
<evidence type="ECO:0000256" key="8">
    <source>
        <dbReference type="ARBA" id="ARBA00022723"/>
    </source>
</evidence>
<evidence type="ECO:0000256" key="6">
    <source>
        <dbReference type="ARBA" id="ARBA00022660"/>
    </source>
</evidence>
<keyword evidence="13 15" id="KW-0472">Membrane</keyword>
<dbReference type="Proteomes" id="UP000661077">
    <property type="component" value="Unassembled WGS sequence"/>
</dbReference>
<evidence type="ECO:0000259" key="16">
    <source>
        <dbReference type="PROSITE" id="PS50253"/>
    </source>
</evidence>
<keyword evidence="8" id="KW-0479">Metal-binding</keyword>
<comment type="caution">
    <text evidence="18">The sequence shown here is derived from an EMBL/GenBank/DDBJ whole genome shotgun (WGS) entry which is preliminary data.</text>
</comment>
<evidence type="ECO:0000256" key="10">
    <source>
        <dbReference type="ARBA" id="ARBA00022989"/>
    </source>
</evidence>